<dbReference type="Proteomes" id="UP001246858">
    <property type="component" value="Unassembled WGS sequence"/>
</dbReference>
<proteinExistence type="predicted"/>
<accession>A0ACC6KUI2</accession>
<reference evidence="1" key="1">
    <citation type="submission" date="2023-07" db="EMBL/GenBank/DDBJ databases">
        <title>Sorghum-associated microbial communities from plants grown in Nebraska, USA.</title>
        <authorList>
            <person name="Schachtman D."/>
        </authorList>
    </citation>
    <scope>NUCLEOTIDE SEQUENCE</scope>
    <source>
        <strain evidence="1">2697</strain>
    </source>
</reference>
<name>A0ACC6KUI2_9SPHI</name>
<gene>
    <name evidence="1" type="ORF">J2X78_001313</name>
</gene>
<evidence type="ECO:0000313" key="1">
    <source>
        <dbReference type="EMBL" id="MDR6782761.1"/>
    </source>
</evidence>
<comment type="caution">
    <text evidence="1">The sequence shown here is derived from an EMBL/GenBank/DDBJ whole genome shotgun (WGS) entry which is preliminary data.</text>
</comment>
<organism evidence="1 2">
    <name type="scientific">Pedobacter africanus</name>
    <dbReference type="NCBI Taxonomy" id="151894"/>
    <lineage>
        <taxon>Bacteria</taxon>
        <taxon>Pseudomonadati</taxon>
        <taxon>Bacteroidota</taxon>
        <taxon>Sphingobacteriia</taxon>
        <taxon>Sphingobacteriales</taxon>
        <taxon>Sphingobacteriaceae</taxon>
        <taxon>Pedobacter</taxon>
    </lineage>
</organism>
<keyword evidence="2" id="KW-1185">Reference proteome</keyword>
<dbReference type="EMBL" id="JAVDTF010000001">
    <property type="protein sequence ID" value="MDR6782761.1"/>
    <property type="molecule type" value="Genomic_DNA"/>
</dbReference>
<protein>
    <submittedName>
        <fullName evidence="1">Peroxiredoxin</fullName>
    </submittedName>
</protein>
<evidence type="ECO:0000313" key="2">
    <source>
        <dbReference type="Proteomes" id="UP001246858"/>
    </source>
</evidence>
<sequence>MKSIIITASFSVLSWGMVLGHSLKPDIALSEQKEYLAVDTLKRKILKAWNSELFWKADISLENFEKEVLNCRQKAAELVKQQPLRAIENKVFADFAELSARRSFLRNQKDKSVVPQSFYGLLDVLSINDPLFQNNKQTSEFSNFFNAYVALLHYRLGKAEPTMFDQSKYALTHLTNEELKSDFVGMSISSRNSRYMMDPEMIDLIRAVNRLSKDEAFKKKVNEWEALYSPIMAGKPMPDFELPDQHGKMVKFSDFKGKAVIIDVWATWCSVCIKEMPYFDAFKKEMKDRNDVVFITIGWEQADAVTEWKKFVNDHKLEGIQLLSVRNKNEKDNLQQKLVLHTMPRYIFIDKQGRFVDSYGPYPSKAGFKEMLLKTIAN</sequence>